<dbReference type="Proteomes" id="UP001589692">
    <property type="component" value="Unassembled WGS sequence"/>
</dbReference>
<sequence>MPAGDPRTRSVCFVVTSASRLGAGVMESARSQATGMAGAASADISVITLADRYSREDAGAWQGVRVTAVRPWGPSILGFSPFMLPALLRSGADVVHVHGVWQFHCLMVWLWSRITGRPYVVSPHGMLDRWLLKRSPFQKKMASVIYHNRFLRAAAGFHVLTRQEEKDVAPYADGGALTAVVPNYVTEPVPDGEGTPPWWRSGYEGKTVFLFLGRLHEKKGCMELCRSWSIACRSDPEFKAGAVLVFCGWIDGLPGFETEIASLGAELGNVFYAGAQYGADKQRSFAAADFFLLPSKSEGLPMAVLEAWAAGLPVLMTAACNLPEGFAAGAAIEVDLEPESLSRSLQDAFARAPAERDAMGEAGRTLVHAKFSRESVVPAVLNIYENILGPE</sequence>
<proteinExistence type="predicted"/>
<evidence type="ECO:0000313" key="3">
    <source>
        <dbReference type="EMBL" id="MFB9950271.1"/>
    </source>
</evidence>
<dbReference type="PANTHER" id="PTHR45947:SF3">
    <property type="entry name" value="SULFOQUINOVOSYL TRANSFERASE SQD2"/>
    <property type="match status" value="1"/>
</dbReference>
<reference evidence="3 4" key="1">
    <citation type="submission" date="2024-09" db="EMBL/GenBank/DDBJ databases">
        <authorList>
            <person name="Sun Q."/>
            <person name="Mori K."/>
        </authorList>
    </citation>
    <scope>NUCLEOTIDE SEQUENCE [LARGE SCALE GENOMIC DNA]</scope>
    <source>
        <strain evidence="3 4">TBRC 4938</strain>
    </source>
</reference>
<comment type="caution">
    <text evidence="3">The sequence shown here is derived from an EMBL/GenBank/DDBJ whole genome shotgun (WGS) entry which is preliminary data.</text>
</comment>
<dbReference type="RefSeq" id="WP_377262379.1">
    <property type="nucleotide sequence ID" value="NZ_JBHMAA010000016.1"/>
</dbReference>
<dbReference type="InterPro" id="IPR050194">
    <property type="entry name" value="Glycosyltransferase_grp1"/>
</dbReference>
<dbReference type="InterPro" id="IPR028098">
    <property type="entry name" value="Glyco_trans_4-like_N"/>
</dbReference>
<dbReference type="GO" id="GO:0016757">
    <property type="term" value="F:glycosyltransferase activity"/>
    <property type="evidence" value="ECO:0007669"/>
    <property type="project" value="UniProtKB-KW"/>
</dbReference>
<organism evidence="3 4">
    <name type="scientific">Rhizobium puerariae</name>
    <dbReference type="NCBI Taxonomy" id="1585791"/>
    <lineage>
        <taxon>Bacteria</taxon>
        <taxon>Pseudomonadati</taxon>
        <taxon>Pseudomonadota</taxon>
        <taxon>Alphaproteobacteria</taxon>
        <taxon>Hyphomicrobiales</taxon>
        <taxon>Rhizobiaceae</taxon>
        <taxon>Rhizobium/Agrobacterium group</taxon>
        <taxon>Rhizobium</taxon>
    </lineage>
</organism>
<name>A0ABV6AI38_9HYPH</name>
<evidence type="ECO:0000259" key="2">
    <source>
        <dbReference type="Pfam" id="PF13579"/>
    </source>
</evidence>
<dbReference type="Pfam" id="PF00534">
    <property type="entry name" value="Glycos_transf_1"/>
    <property type="match status" value="1"/>
</dbReference>
<keyword evidence="4" id="KW-1185">Reference proteome</keyword>
<keyword evidence="3" id="KW-0328">Glycosyltransferase</keyword>
<dbReference type="EMBL" id="JBHMAA010000016">
    <property type="protein sequence ID" value="MFB9950271.1"/>
    <property type="molecule type" value="Genomic_DNA"/>
</dbReference>
<dbReference type="PANTHER" id="PTHR45947">
    <property type="entry name" value="SULFOQUINOVOSYL TRANSFERASE SQD2"/>
    <property type="match status" value="1"/>
</dbReference>
<feature type="domain" description="Glycosyl transferase family 1" evidence="1">
    <location>
        <begin position="204"/>
        <end position="364"/>
    </location>
</feature>
<dbReference type="EC" id="2.4.-.-" evidence="3"/>
<feature type="domain" description="Glycosyltransferase subfamily 4-like N-terminal" evidence="2">
    <location>
        <begin position="24"/>
        <end position="183"/>
    </location>
</feature>
<keyword evidence="3" id="KW-0808">Transferase</keyword>
<dbReference type="InterPro" id="IPR001296">
    <property type="entry name" value="Glyco_trans_1"/>
</dbReference>
<gene>
    <name evidence="3" type="ORF">ACFFP0_15540</name>
</gene>
<accession>A0ABV6AI38</accession>
<evidence type="ECO:0000313" key="4">
    <source>
        <dbReference type="Proteomes" id="UP001589692"/>
    </source>
</evidence>
<dbReference type="SUPFAM" id="SSF53756">
    <property type="entry name" value="UDP-Glycosyltransferase/glycogen phosphorylase"/>
    <property type="match status" value="1"/>
</dbReference>
<protein>
    <submittedName>
        <fullName evidence="3">Glycosyltransferase</fullName>
        <ecNumber evidence="3">2.4.-.-</ecNumber>
    </submittedName>
</protein>
<dbReference type="Gene3D" id="3.40.50.2000">
    <property type="entry name" value="Glycogen Phosphorylase B"/>
    <property type="match status" value="2"/>
</dbReference>
<evidence type="ECO:0000259" key="1">
    <source>
        <dbReference type="Pfam" id="PF00534"/>
    </source>
</evidence>
<dbReference type="Pfam" id="PF13579">
    <property type="entry name" value="Glyco_trans_4_4"/>
    <property type="match status" value="1"/>
</dbReference>